<keyword evidence="2 4" id="KW-0732">Signal</keyword>
<sequence>MHAPSTLVRSSLALTVLAALAGCAPSTASEPSAPAGEAPEGLEDFYTQQLAFEPCAPYAATDTQAETFADERFECARLEVPLDYDDPEGRTAQIALLRVPARGEGEAQGSLLLNPGGPGVAGMGYATAVADMLGDNPITEEFDLIGFDPRGVGASTPSLDCFTDAERDEGVMTTTLSSGADSWTEEETQQVYEACAQRSEGADVLANIGTRDVARDMDVLRAVLGDEGLNFAGTSYGTRLGTIYAETFPGKVRALVLDGAMDPDTGTAERRAVQYSGFQRTFEEMAAFCAEEQGADCPLGTDPDRATEEFQQIMQPLLDEPVPTEDGRELTHTAAIDGVIAGLYAQQNWPSLLDAIAQVREGRGDLLMVTRDQYHQRGADGVYTNFSEALLAIDCLDEQRHTPEEETAMKREVFEVAPFMDTGRPVEARNTCEAWPVEPTLDYPYATDIDEDLPAPLVVSVTRDPATPHEGGISLAEKLGGHLLPVEGSQHGVSLVTGNTCVDDIVAEYLIDLTPPPADAGCEI</sequence>
<evidence type="ECO:0000259" key="6">
    <source>
        <dbReference type="Pfam" id="PF08386"/>
    </source>
</evidence>
<proteinExistence type="inferred from homology"/>
<evidence type="ECO:0000256" key="4">
    <source>
        <dbReference type="SAM" id="SignalP"/>
    </source>
</evidence>
<feature type="signal peptide" evidence="4">
    <location>
        <begin position="1"/>
        <end position="28"/>
    </location>
</feature>
<gene>
    <name evidence="7" type="ORF">ACFOVU_12705</name>
</gene>
<comment type="similarity">
    <text evidence="1">Belongs to the peptidase S33 family.</text>
</comment>
<dbReference type="GO" id="GO:0016787">
    <property type="term" value="F:hydrolase activity"/>
    <property type="evidence" value="ECO:0007669"/>
    <property type="project" value="UniProtKB-KW"/>
</dbReference>
<comment type="caution">
    <text evidence="7">The sequence shown here is derived from an EMBL/GenBank/DDBJ whole genome shotgun (WGS) entry which is preliminary data.</text>
</comment>
<feature type="domain" description="AB hydrolase-1" evidence="5">
    <location>
        <begin position="111"/>
        <end position="293"/>
    </location>
</feature>
<dbReference type="Gene3D" id="3.40.50.1820">
    <property type="entry name" value="alpha/beta hydrolase"/>
    <property type="match status" value="1"/>
</dbReference>
<evidence type="ECO:0000313" key="8">
    <source>
        <dbReference type="Proteomes" id="UP001595847"/>
    </source>
</evidence>
<protein>
    <submittedName>
        <fullName evidence="7">Alpha/beta hydrolase</fullName>
    </submittedName>
</protein>
<dbReference type="InterPro" id="IPR029058">
    <property type="entry name" value="AB_hydrolase_fold"/>
</dbReference>
<dbReference type="InterPro" id="IPR013595">
    <property type="entry name" value="Pept_S33_TAP-like_C"/>
</dbReference>
<name>A0ABV8FLR8_9ACTN</name>
<evidence type="ECO:0000256" key="2">
    <source>
        <dbReference type="ARBA" id="ARBA00022729"/>
    </source>
</evidence>
<evidence type="ECO:0000313" key="7">
    <source>
        <dbReference type="EMBL" id="MFC3996782.1"/>
    </source>
</evidence>
<dbReference type="Pfam" id="PF08386">
    <property type="entry name" value="Abhydrolase_4"/>
    <property type="match status" value="1"/>
</dbReference>
<dbReference type="Proteomes" id="UP001595847">
    <property type="component" value="Unassembled WGS sequence"/>
</dbReference>
<organism evidence="7 8">
    <name type="scientific">Nocardiopsis sediminis</name>
    <dbReference type="NCBI Taxonomy" id="1778267"/>
    <lineage>
        <taxon>Bacteria</taxon>
        <taxon>Bacillati</taxon>
        <taxon>Actinomycetota</taxon>
        <taxon>Actinomycetes</taxon>
        <taxon>Streptosporangiales</taxon>
        <taxon>Nocardiopsidaceae</taxon>
        <taxon>Nocardiopsis</taxon>
    </lineage>
</organism>
<dbReference type="PANTHER" id="PTHR43248">
    <property type="entry name" value="2-SUCCINYL-6-HYDROXY-2,4-CYCLOHEXADIENE-1-CARBOXYLATE SYNTHASE"/>
    <property type="match status" value="1"/>
</dbReference>
<dbReference type="RefSeq" id="WP_378533157.1">
    <property type="nucleotide sequence ID" value="NZ_JBHSBH010000008.1"/>
</dbReference>
<dbReference type="Pfam" id="PF00561">
    <property type="entry name" value="Abhydrolase_1"/>
    <property type="match status" value="1"/>
</dbReference>
<evidence type="ECO:0000256" key="3">
    <source>
        <dbReference type="ARBA" id="ARBA00022801"/>
    </source>
</evidence>
<evidence type="ECO:0000256" key="1">
    <source>
        <dbReference type="ARBA" id="ARBA00010088"/>
    </source>
</evidence>
<dbReference type="PANTHER" id="PTHR43248:SF29">
    <property type="entry name" value="TRIPEPTIDYL AMINOPEPTIDASE"/>
    <property type="match status" value="1"/>
</dbReference>
<feature type="domain" description="Peptidase S33 tripeptidyl aminopeptidase-like C-terminal" evidence="6">
    <location>
        <begin position="428"/>
        <end position="522"/>
    </location>
</feature>
<accession>A0ABV8FLR8</accession>
<dbReference type="SUPFAM" id="SSF53474">
    <property type="entry name" value="alpha/beta-Hydrolases"/>
    <property type="match status" value="1"/>
</dbReference>
<keyword evidence="8" id="KW-1185">Reference proteome</keyword>
<evidence type="ECO:0000259" key="5">
    <source>
        <dbReference type="Pfam" id="PF00561"/>
    </source>
</evidence>
<dbReference type="InterPro" id="IPR051601">
    <property type="entry name" value="Serine_prot/Carboxylest_S33"/>
</dbReference>
<reference evidence="8" key="1">
    <citation type="journal article" date="2019" name="Int. J. Syst. Evol. Microbiol.">
        <title>The Global Catalogue of Microorganisms (GCM) 10K type strain sequencing project: providing services to taxonomists for standard genome sequencing and annotation.</title>
        <authorList>
            <consortium name="The Broad Institute Genomics Platform"/>
            <consortium name="The Broad Institute Genome Sequencing Center for Infectious Disease"/>
            <person name="Wu L."/>
            <person name="Ma J."/>
        </authorList>
    </citation>
    <scope>NUCLEOTIDE SEQUENCE [LARGE SCALE GENOMIC DNA]</scope>
    <source>
        <strain evidence="8">TBRC 1826</strain>
    </source>
</reference>
<feature type="chain" id="PRO_5045297993" evidence="4">
    <location>
        <begin position="29"/>
        <end position="524"/>
    </location>
</feature>
<dbReference type="InterPro" id="IPR000073">
    <property type="entry name" value="AB_hydrolase_1"/>
</dbReference>
<dbReference type="EMBL" id="JBHSBH010000008">
    <property type="protein sequence ID" value="MFC3996782.1"/>
    <property type="molecule type" value="Genomic_DNA"/>
</dbReference>
<keyword evidence="3 7" id="KW-0378">Hydrolase</keyword>